<keyword evidence="6 8" id="KW-0408">Iron</keyword>
<dbReference type="InterPro" id="IPR001128">
    <property type="entry name" value="Cyt_P450"/>
</dbReference>
<dbReference type="GO" id="GO:0020037">
    <property type="term" value="F:heme binding"/>
    <property type="evidence" value="ECO:0007669"/>
    <property type="project" value="InterPro"/>
</dbReference>
<dbReference type="PANTHER" id="PTHR46206">
    <property type="entry name" value="CYTOCHROME P450"/>
    <property type="match status" value="1"/>
</dbReference>
<dbReference type="GO" id="GO:0016705">
    <property type="term" value="F:oxidoreductase activity, acting on paired donors, with incorporation or reduction of molecular oxygen"/>
    <property type="evidence" value="ECO:0007669"/>
    <property type="project" value="InterPro"/>
</dbReference>
<dbReference type="InterPro" id="IPR036396">
    <property type="entry name" value="Cyt_P450_sf"/>
</dbReference>
<keyword evidence="4 8" id="KW-0479">Metal-binding</keyword>
<dbReference type="EMBL" id="ML976615">
    <property type="protein sequence ID" value="KAF1847371.1"/>
    <property type="molecule type" value="Genomic_DNA"/>
</dbReference>
<keyword evidence="7 9" id="KW-0503">Monooxygenase</keyword>
<dbReference type="PRINTS" id="PR00465">
    <property type="entry name" value="EP450IV"/>
</dbReference>
<dbReference type="GeneID" id="63851919"/>
<name>A0A9P4L9M2_9PLEO</name>
<evidence type="ECO:0000256" key="7">
    <source>
        <dbReference type="ARBA" id="ARBA00023033"/>
    </source>
</evidence>
<protein>
    <submittedName>
        <fullName evidence="9">Cytochrome P450 monooxygenase</fullName>
    </submittedName>
</protein>
<evidence type="ECO:0000256" key="1">
    <source>
        <dbReference type="ARBA" id="ARBA00001971"/>
    </source>
</evidence>
<dbReference type="Pfam" id="PF00067">
    <property type="entry name" value="p450"/>
    <property type="match status" value="1"/>
</dbReference>
<evidence type="ECO:0000256" key="8">
    <source>
        <dbReference type="PIRSR" id="PIRSR602403-1"/>
    </source>
</evidence>
<feature type="binding site" description="axial binding residue" evidence="8">
    <location>
        <position position="517"/>
    </location>
    <ligand>
        <name>heme</name>
        <dbReference type="ChEBI" id="CHEBI:30413"/>
    </ligand>
    <ligandPart>
        <name>Fe</name>
        <dbReference type="ChEBI" id="CHEBI:18248"/>
    </ligandPart>
</feature>
<evidence type="ECO:0000256" key="2">
    <source>
        <dbReference type="ARBA" id="ARBA00004685"/>
    </source>
</evidence>
<keyword evidence="8" id="KW-0349">Heme</keyword>
<evidence type="ECO:0000256" key="3">
    <source>
        <dbReference type="ARBA" id="ARBA00010617"/>
    </source>
</evidence>
<dbReference type="Proteomes" id="UP000800039">
    <property type="component" value="Unassembled WGS sequence"/>
</dbReference>
<dbReference type="SUPFAM" id="SSF48264">
    <property type="entry name" value="Cytochrome P450"/>
    <property type="match status" value="1"/>
</dbReference>
<dbReference type="AlphaFoldDB" id="A0A9P4L9M2"/>
<keyword evidence="10" id="KW-1185">Reference proteome</keyword>
<dbReference type="InterPro" id="IPR002403">
    <property type="entry name" value="Cyt_P450_E_grp-IV"/>
</dbReference>
<evidence type="ECO:0000256" key="6">
    <source>
        <dbReference type="ARBA" id="ARBA00023004"/>
    </source>
</evidence>
<gene>
    <name evidence="9" type="ORF">K460DRAFT_374445</name>
</gene>
<proteinExistence type="inferred from homology"/>
<dbReference type="CDD" id="cd11041">
    <property type="entry name" value="CYP503A1-like"/>
    <property type="match status" value="1"/>
</dbReference>
<reference evidence="9" key="1">
    <citation type="submission" date="2020-01" db="EMBL/GenBank/DDBJ databases">
        <authorList>
            <consortium name="DOE Joint Genome Institute"/>
            <person name="Haridas S."/>
            <person name="Albert R."/>
            <person name="Binder M."/>
            <person name="Bloem J."/>
            <person name="Labutti K."/>
            <person name="Salamov A."/>
            <person name="Andreopoulos B."/>
            <person name="Baker S.E."/>
            <person name="Barry K."/>
            <person name="Bills G."/>
            <person name="Bluhm B.H."/>
            <person name="Cannon C."/>
            <person name="Castanera R."/>
            <person name="Culley D.E."/>
            <person name="Daum C."/>
            <person name="Ezra D."/>
            <person name="Gonzalez J.B."/>
            <person name="Henrissat B."/>
            <person name="Kuo A."/>
            <person name="Liang C."/>
            <person name="Lipzen A."/>
            <person name="Lutzoni F."/>
            <person name="Magnuson J."/>
            <person name="Mondo S."/>
            <person name="Nolan M."/>
            <person name="Ohm R."/>
            <person name="Pangilinan J."/>
            <person name="Park H.-J."/>
            <person name="Ramirez L."/>
            <person name="Alfaro M."/>
            <person name="Sun H."/>
            <person name="Tritt A."/>
            <person name="Yoshinaga Y."/>
            <person name="Zwiers L.-H."/>
            <person name="Turgeon B.G."/>
            <person name="Goodwin S.B."/>
            <person name="Spatafora J.W."/>
            <person name="Crous P.W."/>
            <person name="Grigoriev I.V."/>
        </authorList>
    </citation>
    <scope>NUCLEOTIDE SEQUENCE</scope>
    <source>
        <strain evidence="9">CBS 394.84</strain>
    </source>
</reference>
<keyword evidence="5" id="KW-0560">Oxidoreductase</keyword>
<organism evidence="9 10">
    <name type="scientific">Cucurbitaria berberidis CBS 394.84</name>
    <dbReference type="NCBI Taxonomy" id="1168544"/>
    <lineage>
        <taxon>Eukaryota</taxon>
        <taxon>Fungi</taxon>
        <taxon>Dikarya</taxon>
        <taxon>Ascomycota</taxon>
        <taxon>Pezizomycotina</taxon>
        <taxon>Dothideomycetes</taxon>
        <taxon>Pleosporomycetidae</taxon>
        <taxon>Pleosporales</taxon>
        <taxon>Pleosporineae</taxon>
        <taxon>Cucurbitariaceae</taxon>
        <taxon>Cucurbitaria</taxon>
    </lineage>
</organism>
<evidence type="ECO:0000256" key="4">
    <source>
        <dbReference type="ARBA" id="ARBA00022723"/>
    </source>
</evidence>
<dbReference type="Gene3D" id="1.10.630.10">
    <property type="entry name" value="Cytochrome P450"/>
    <property type="match status" value="1"/>
</dbReference>
<comment type="similarity">
    <text evidence="3">Belongs to the cytochrome P450 family.</text>
</comment>
<sequence length="571" mass="64724">MALQRGFGALGISMIVAGDMIYKINLKDDDSILELVFWSRLSLFVAFCLELGSRERVNVLEYLSSNKTSLILSVHESAREFTFGIAAILIPLLWTLWVKWSKSQRLAPGILIVGGKSQRIKNRKAFIHGSRDILMEGYGQSGGDFYYVPSTLGERLMVPFWVLDELKTSPVDKVDFVGTFIEMFEGKYTTMGSRSTLHPRVVKAQLNQHLPEVMPGVQDEIRNAFQDSFPKCNDWTEVPVVDRITQIVARVSSRMFGGTTLSENAEWVQASIDFALDGFVGAQKLKKIPKIFRPVASRFIPEITKIAGHYRAAEKASMDMIEQRRRTGERASDLLFWMDQQAVGPEKDPKFLASILLKVSFAAIHTSAAAPSQLIFDLCQYPEYVEPLRQEYRNVLDREGRISKQGYLRMPKLDSIMKESQRFNPLLLVTFERIITEKLTLLKKLTLSNGFVIPANTMIGIPTHAITMDPGLYPKPEKFDGFCFAKLRQEDPSMEGKGQYVASNPNSMAFGFGRYACPGCFFAAQEIKAIMVFLLENYDMKFKEGQTRPLSLVFETQYLPDHSTLVLFKRR</sequence>
<dbReference type="PANTHER" id="PTHR46206:SF6">
    <property type="entry name" value="CYTOCHROME P450 MONOOXYGENASE AN1598-RELATED"/>
    <property type="match status" value="1"/>
</dbReference>
<evidence type="ECO:0000256" key="5">
    <source>
        <dbReference type="ARBA" id="ARBA00023002"/>
    </source>
</evidence>
<dbReference type="RefSeq" id="XP_040789934.1">
    <property type="nucleotide sequence ID" value="XM_040934668.1"/>
</dbReference>
<accession>A0A9P4L9M2</accession>
<dbReference type="GO" id="GO:0005506">
    <property type="term" value="F:iron ion binding"/>
    <property type="evidence" value="ECO:0007669"/>
    <property type="project" value="InterPro"/>
</dbReference>
<comment type="cofactor">
    <cofactor evidence="1 8">
        <name>heme</name>
        <dbReference type="ChEBI" id="CHEBI:30413"/>
    </cofactor>
</comment>
<dbReference type="OrthoDB" id="1844152at2759"/>
<comment type="caution">
    <text evidence="9">The sequence shown here is derived from an EMBL/GenBank/DDBJ whole genome shotgun (WGS) entry which is preliminary data.</text>
</comment>
<evidence type="ECO:0000313" key="10">
    <source>
        <dbReference type="Proteomes" id="UP000800039"/>
    </source>
</evidence>
<dbReference type="GO" id="GO:0004497">
    <property type="term" value="F:monooxygenase activity"/>
    <property type="evidence" value="ECO:0007669"/>
    <property type="project" value="UniProtKB-KW"/>
</dbReference>
<comment type="pathway">
    <text evidence="2">Mycotoxin biosynthesis.</text>
</comment>
<evidence type="ECO:0000313" key="9">
    <source>
        <dbReference type="EMBL" id="KAF1847371.1"/>
    </source>
</evidence>